<protein>
    <submittedName>
        <fullName evidence="1">Uncharacterized protein</fullName>
    </submittedName>
</protein>
<gene>
    <name evidence="1" type="ORF">COK72_01830</name>
</gene>
<dbReference type="EMBL" id="NVCO01000007">
    <property type="protein sequence ID" value="PFT50767.1"/>
    <property type="molecule type" value="Genomic_DNA"/>
</dbReference>
<accession>A0A9X7ASH2</accession>
<sequence length="80" mass="9384">MYIREFEVTTNATFKHGWELFGYQKEFIGAVQNVEAMAIGLGRQFLFDDMLFNVVDIERLEGETRYHLDEVRPAPIKLEV</sequence>
<evidence type="ECO:0000313" key="2">
    <source>
        <dbReference type="Proteomes" id="UP000226106"/>
    </source>
</evidence>
<organism evidence="1 2">
    <name type="scientific">Bacillus thuringiensis</name>
    <dbReference type="NCBI Taxonomy" id="1428"/>
    <lineage>
        <taxon>Bacteria</taxon>
        <taxon>Bacillati</taxon>
        <taxon>Bacillota</taxon>
        <taxon>Bacilli</taxon>
        <taxon>Bacillales</taxon>
        <taxon>Bacillaceae</taxon>
        <taxon>Bacillus</taxon>
        <taxon>Bacillus cereus group</taxon>
    </lineage>
</organism>
<proteinExistence type="predicted"/>
<dbReference type="RefSeq" id="WP_098392903.1">
    <property type="nucleotide sequence ID" value="NZ_NTVZ01000052.1"/>
</dbReference>
<comment type="caution">
    <text evidence="1">The sequence shown here is derived from an EMBL/GenBank/DDBJ whole genome shotgun (WGS) entry which is preliminary data.</text>
</comment>
<reference evidence="1 2" key="1">
    <citation type="submission" date="2017-09" db="EMBL/GenBank/DDBJ databases">
        <title>Large-scale bioinformatics analysis of Bacillus genomes uncovers conserved roles of natural products in bacterial physiology.</title>
        <authorList>
            <consortium name="Agbiome Team Llc"/>
            <person name="Bleich R.M."/>
            <person name="Grubbs K.J."/>
            <person name="Santa Maria K.C."/>
            <person name="Allen S.E."/>
            <person name="Farag S."/>
            <person name="Shank E.A."/>
            <person name="Bowers A."/>
        </authorList>
    </citation>
    <scope>NUCLEOTIDE SEQUENCE [LARGE SCALE GENOMIC DNA]</scope>
    <source>
        <strain evidence="1 2">AFS065400</strain>
    </source>
</reference>
<dbReference type="Proteomes" id="UP000226106">
    <property type="component" value="Unassembled WGS sequence"/>
</dbReference>
<name>A0A9X7ASH2_BACTU</name>
<dbReference type="AlphaFoldDB" id="A0A9X7ASH2"/>
<evidence type="ECO:0000313" key="1">
    <source>
        <dbReference type="EMBL" id="PFT50767.1"/>
    </source>
</evidence>